<dbReference type="RefSeq" id="WP_119497269.1">
    <property type="nucleotide sequence ID" value="NZ_NRJH01000045.1"/>
</dbReference>
<evidence type="ECO:0000313" key="15">
    <source>
        <dbReference type="EMBL" id="RIY32211.1"/>
    </source>
</evidence>
<dbReference type="PIRSF" id="PIRSF006816">
    <property type="entry name" value="Cyc3_hyd_g"/>
    <property type="match status" value="1"/>
</dbReference>
<proteinExistence type="inferred from homology"/>
<evidence type="ECO:0000256" key="12">
    <source>
        <dbReference type="PIRSR" id="PIRSR006816-1"/>
    </source>
</evidence>
<comment type="caution">
    <text evidence="15">The sequence shown here is derived from an EMBL/GenBank/DDBJ whole genome shotgun (WGS) entry which is preliminary data.</text>
</comment>
<feature type="binding site" evidence="11 13">
    <location>
        <position position="223"/>
    </location>
    <ligand>
        <name>[2Fe-2S] cluster</name>
        <dbReference type="ChEBI" id="CHEBI:190135"/>
    </ligand>
</feature>
<evidence type="ECO:0000256" key="8">
    <source>
        <dbReference type="ARBA" id="ARBA00022982"/>
    </source>
</evidence>
<comment type="similarity">
    <text evidence="1 11">Belongs to the PyrK family.</text>
</comment>
<name>A0A3A1Y436_9GAMM</name>
<feature type="binding site" evidence="11 13">
    <location>
        <position position="239"/>
    </location>
    <ligand>
        <name>[2Fe-2S] cluster</name>
        <dbReference type="ChEBI" id="CHEBI:190135"/>
    </ligand>
</feature>
<keyword evidence="7 11" id="KW-0665">Pyrimidine biosynthesis</keyword>
<dbReference type="Pfam" id="PF00175">
    <property type="entry name" value="NAD_binding_1"/>
    <property type="match status" value="1"/>
</dbReference>
<evidence type="ECO:0000256" key="5">
    <source>
        <dbReference type="ARBA" id="ARBA00022723"/>
    </source>
</evidence>
<dbReference type="InterPro" id="IPR037117">
    <property type="entry name" value="Dihydroorotate_DH_ele_sf"/>
</dbReference>
<evidence type="ECO:0000256" key="10">
    <source>
        <dbReference type="ARBA" id="ARBA00023014"/>
    </source>
</evidence>
<dbReference type="OrthoDB" id="9796486at2"/>
<evidence type="ECO:0000313" key="16">
    <source>
        <dbReference type="Proteomes" id="UP000266258"/>
    </source>
</evidence>
<dbReference type="Gene3D" id="2.40.30.10">
    <property type="entry name" value="Translation factors"/>
    <property type="match status" value="1"/>
</dbReference>
<dbReference type="GO" id="GO:0009055">
    <property type="term" value="F:electron transfer activity"/>
    <property type="evidence" value="ECO:0007669"/>
    <property type="project" value="UniProtKB-UniRule"/>
</dbReference>
<dbReference type="PROSITE" id="PS51384">
    <property type="entry name" value="FAD_FR"/>
    <property type="match status" value="1"/>
</dbReference>
<evidence type="ECO:0000256" key="11">
    <source>
        <dbReference type="HAMAP-Rule" id="MF_01211"/>
    </source>
</evidence>
<dbReference type="Gene3D" id="3.40.50.80">
    <property type="entry name" value="Nucleotide-binding domain of ferredoxin-NADP reductase (FNR) module"/>
    <property type="match status" value="1"/>
</dbReference>
<dbReference type="GO" id="GO:0016491">
    <property type="term" value="F:oxidoreductase activity"/>
    <property type="evidence" value="ECO:0007669"/>
    <property type="project" value="InterPro"/>
</dbReference>
<dbReference type="GO" id="GO:0046872">
    <property type="term" value="F:metal ion binding"/>
    <property type="evidence" value="ECO:0007669"/>
    <property type="project" value="UniProtKB-KW"/>
</dbReference>
<evidence type="ECO:0000259" key="14">
    <source>
        <dbReference type="PROSITE" id="PS51384"/>
    </source>
</evidence>
<organism evidence="15 16">
    <name type="scientific">Psittacicella melopsittaci</name>
    <dbReference type="NCBI Taxonomy" id="2028576"/>
    <lineage>
        <taxon>Bacteria</taxon>
        <taxon>Pseudomonadati</taxon>
        <taxon>Pseudomonadota</taxon>
        <taxon>Gammaproteobacteria</taxon>
        <taxon>Pasteurellales</taxon>
        <taxon>Psittacicellaceae</taxon>
        <taxon>Psittacicella</taxon>
    </lineage>
</organism>
<dbReference type="EMBL" id="NRJH01000045">
    <property type="protein sequence ID" value="RIY32211.1"/>
    <property type="molecule type" value="Genomic_DNA"/>
</dbReference>
<comment type="cofactor">
    <cofactor evidence="13">
        <name>[2Fe-2S] cluster</name>
        <dbReference type="ChEBI" id="CHEBI:190135"/>
    </cofactor>
    <text evidence="13">Binds 1 [2Fe-2S] cluster per subunit.</text>
</comment>
<dbReference type="InterPro" id="IPR023455">
    <property type="entry name" value="Dihydroorotate_DHASE_ETsu"/>
</dbReference>
<comment type="function">
    <text evidence="11">Responsible for channeling the electrons from the oxidation of dihydroorotate from the FMN redox center in the PyrD type B subunit to the ultimate electron acceptor NAD(+).</text>
</comment>
<keyword evidence="8 11" id="KW-0249">Electron transport</keyword>
<dbReference type="GO" id="GO:0051537">
    <property type="term" value="F:2 iron, 2 sulfur cluster binding"/>
    <property type="evidence" value="ECO:0007669"/>
    <property type="project" value="UniProtKB-KW"/>
</dbReference>
<dbReference type="InterPro" id="IPR017927">
    <property type="entry name" value="FAD-bd_FR_type"/>
</dbReference>
<keyword evidence="6 11" id="KW-0274">FAD</keyword>
<dbReference type="InterPro" id="IPR019480">
    <property type="entry name" value="Dihydroorotate_DH_Fe-S-bd"/>
</dbReference>
<keyword evidence="4 11" id="KW-0001">2Fe-2S</keyword>
<dbReference type="InterPro" id="IPR050353">
    <property type="entry name" value="PyrK_electron_transfer"/>
</dbReference>
<reference evidence="15 16" key="1">
    <citation type="submission" date="2017-08" db="EMBL/GenBank/DDBJ databases">
        <title>Reclassification of Bisgaard taxon 37 and 44.</title>
        <authorList>
            <person name="Christensen H."/>
        </authorList>
    </citation>
    <scope>NUCLEOTIDE SEQUENCE [LARGE SCALE GENOMIC DNA]</scope>
    <source>
        <strain evidence="15 16">B96_4</strain>
    </source>
</reference>
<sequence length="253" mass="27434">MINAKVISQELIAQQIYRLCVSSPELVSKMHTPGQFVNIRIGKGNEFVLRRPISICQIEPEKDQFVMIYRAQGAGTKALAQLGAGDELDILGPLGQGYDLDTLAPGQTALLVGGGIGVPPLYELARRFQAKGVKTIHVLGFNQAQDVFYAQEFEALGTTIVCTADGSYGFKGFVTQAIAQLELDYDAYYACGPTPMLKALSQELNKPGYVSLEERMACGVGACYACVCQDKQGEVKRICFDGPVFKAKDITFA</sequence>
<dbReference type="NCBIfam" id="NF000799">
    <property type="entry name" value="PRK00054.1-4"/>
    <property type="match status" value="1"/>
</dbReference>
<dbReference type="InterPro" id="IPR001433">
    <property type="entry name" value="OxRdtase_FAD/NAD-bd"/>
</dbReference>
<comment type="subunit">
    <text evidence="11">Heterotetramer of 2 PyrK and 2 PyrD type B subunits.</text>
</comment>
<dbReference type="UniPathway" id="UPA00070">
    <property type="reaction ID" value="UER00945"/>
</dbReference>
<evidence type="ECO:0000256" key="4">
    <source>
        <dbReference type="ARBA" id="ARBA00022714"/>
    </source>
</evidence>
<comment type="pathway">
    <text evidence="11">Pyrimidine metabolism; UMP biosynthesis via de novo pathway; orotate from (S)-dihydroorotate (NAD(+) route): step 1/1.</text>
</comment>
<evidence type="ECO:0000256" key="6">
    <source>
        <dbReference type="ARBA" id="ARBA00022827"/>
    </source>
</evidence>
<dbReference type="HAMAP" id="MF_01211">
    <property type="entry name" value="DHODB_Fe_S_bind"/>
    <property type="match status" value="1"/>
</dbReference>
<dbReference type="GO" id="GO:0050660">
    <property type="term" value="F:flavin adenine dinucleotide binding"/>
    <property type="evidence" value="ECO:0007669"/>
    <property type="project" value="InterPro"/>
</dbReference>
<keyword evidence="5 11" id="KW-0479">Metal-binding</keyword>
<dbReference type="InterPro" id="IPR017938">
    <property type="entry name" value="Riboflavin_synthase-like_b-brl"/>
</dbReference>
<feature type="binding site" evidence="11 13">
    <location>
        <position position="226"/>
    </location>
    <ligand>
        <name>[2Fe-2S] cluster</name>
        <dbReference type="ChEBI" id="CHEBI:190135"/>
    </ligand>
</feature>
<evidence type="ECO:0000256" key="2">
    <source>
        <dbReference type="ARBA" id="ARBA00022448"/>
    </source>
</evidence>
<evidence type="ECO:0000256" key="7">
    <source>
        <dbReference type="ARBA" id="ARBA00022975"/>
    </source>
</evidence>
<dbReference type="Gene3D" id="2.10.240.10">
    <property type="entry name" value="Dihydroorotate dehydrogenase, electron transfer subunit"/>
    <property type="match status" value="1"/>
</dbReference>
<feature type="binding site" evidence="11 13">
    <location>
        <position position="218"/>
    </location>
    <ligand>
        <name>[2Fe-2S] cluster</name>
        <dbReference type="ChEBI" id="CHEBI:190135"/>
    </ligand>
</feature>
<evidence type="ECO:0000256" key="3">
    <source>
        <dbReference type="ARBA" id="ARBA00022630"/>
    </source>
</evidence>
<keyword evidence="2 11" id="KW-0813">Transport</keyword>
<keyword evidence="16" id="KW-1185">Reference proteome</keyword>
<dbReference type="CDD" id="cd06218">
    <property type="entry name" value="DHOD_e_trans"/>
    <property type="match status" value="1"/>
</dbReference>
<dbReference type="Pfam" id="PF10418">
    <property type="entry name" value="DHODB_Fe-S_bind"/>
    <property type="match status" value="1"/>
</dbReference>
<feature type="binding site" evidence="11 12">
    <location>
        <begin position="51"/>
        <end position="54"/>
    </location>
    <ligand>
        <name>FAD</name>
        <dbReference type="ChEBI" id="CHEBI:57692"/>
    </ligand>
</feature>
<feature type="binding site" evidence="11 12">
    <location>
        <begin position="68"/>
        <end position="70"/>
    </location>
    <ligand>
        <name>FAD</name>
        <dbReference type="ChEBI" id="CHEBI:57692"/>
    </ligand>
</feature>
<evidence type="ECO:0000256" key="9">
    <source>
        <dbReference type="ARBA" id="ARBA00023004"/>
    </source>
</evidence>
<keyword evidence="10 11" id="KW-0411">Iron-sulfur</keyword>
<dbReference type="SUPFAM" id="SSF52343">
    <property type="entry name" value="Ferredoxin reductase-like, C-terminal NADP-linked domain"/>
    <property type="match status" value="1"/>
</dbReference>
<dbReference type="InterPro" id="IPR012165">
    <property type="entry name" value="Cyt_c3_hydrogenase_gsu"/>
</dbReference>
<dbReference type="InterPro" id="IPR039261">
    <property type="entry name" value="FNR_nucleotide-bd"/>
</dbReference>
<feature type="binding site" evidence="11 12">
    <location>
        <begin position="75"/>
        <end position="76"/>
    </location>
    <ligand>
        <name>FAD</name>
        <dbReference type="ChEBI" id="CHEBI:57692"/>
    </ligand>
</feature>
<evidence type="ECO:0000256" key="1">
    <source>
        <dbReference type="ARBA" id="ARBA00006422"/>
    </source>
</evidence>
<dbReference type="SUPFAM" id="SSF63380">
    <property type="entry name" value="Riboflavin synthase domain-like"/>
    <property type="match status" value="1"/>
</dbReference>
<dbReference type="PANTHER" id="PTHR43513">
    <property type="entry name" value="DIHYDROOROTATE DEHYDROGENASE B (NAD(+)), ELECTRON TRANSFER SUBUNIT"/>
    <property type="match status" value="1"/>
</dbReference>
<gene>
    <name evidence="11" type="primary">pyrK</name>
    <name evidence="15" type="ORF">CJP74_05445</name>
</gene>
<comment type="cofactor">
    <cofactor evidence="11 12">
        <name>FAD</name>
        <dbReference type="ChEBI" id="CHEBI:57692"/>
    </cofactor>
    <text evidence="11 12">Binds 1 FAD per subunit.</text>
</comment>
<feature type="domain" description="FAD-binding FR-type" evidence="14">
    <location>
        <begin position="1"/>
        <end position="100"/>
    </location>
</feature>
<dbReference type="AlphaFoldDB" id="A0A3A1Y436"/>
<dbReference type="Proteomes" id="UP000266258">
    <property type="component" value="Unassembled WGS sequence"/>
</dbReference>
<evidence type="ECO:0000256" key="13">
    <source>
        <dbReference type="PIRSR" id="PIRSR006816-2"/>
    </source>
</evidence>
<accession>A0A3A1Y436</accession>
<dbReference type="PRINTS" id="PR00409">
    <property type="entry name" value="PHDIOXRDTASE"/>
</dbReference>
<comment type="cofactor">
    <cofactor evidence="11">
        <name>[2Fe-2S] cluster</name>
        <dbReference type="ChEBI" id="CHEBI:190135"/>
    </cofactor>
    <text evidence="11">Binds 1 [2Fe-2S] cluster per subunit.</text>
</comment>
<keyword evidence="9 11" id="KW-0408">Iron</keyword>
<dbReference type="PANTHER" id="PTHR43513:SF3">
    <property type="entry name" value="DIHYDROOROTATE DEHYDROGENASE B (NAD(+)), ELECTRON TRANSFER SUBUNIT-RELATED"/>
    <property type="match status" value="1"/>
</dbReference>
<protein>
    <recommendedName>
        <fullName evidence="11">Dihydroorotate dehydrogenase B (NAD(+)), electron transfer subunit</fullName>
    </recommendedName>
    <alternativeName>
        <fullName evidence="11">Dihydroorotate oxidase B, electron transfer subunit</fullName>
    </alternativeName>
</protein>
<dbReference type="GO" id="GO:0044205">
    <property type="term" value="P:'de novo' UMP biosynthetic process"/>
    <property type="evidence" value="ECO:0007669"/>
    <property type="project" value="UniProtKB-UniRule"/>
</dbReference>
<keyword evidence="3 11" id="KW-0285">Flavoprotein</keyword>